<dbReference type="Pfam" id="PF00067">
    <property type="entry name" value="p450"/>
    <property type="match status" value="1"/>
</dbReference>
<dbReference type="GO" id="GO:0016705">
    <property type="term" value="F:oxidoreductase activity, acting on paired donors, with incorporation or reduction of molecular oxygen"/>
    <property type="evidence" value="ECO:0007669"/>
    <property type="project" value="InterPro"/>
</dbReference>
<dbReference type="EMBL" id="BEXD01001598">
    <property type="protein sequence ID" value="GBB94899.1"/>
    <property type="molecule type" value="Genomic_DNA"/>
</dbReference>
<name>A0A2Z6RB60_9GLOM</name>
<dbReference type="STRING" id="94130.A0A2Z6RB60"/>
<dbReference type="InterPro" id="IPR001128">
    <property type="entry name" value="Cyt_P450"/>
</dbReference>
<dbReference type="GO" id="GO:0020037">
    <property type="term" value="F:heme binding"/>
    <property type="evidence" value="ECO:0007669"/>
    <property type="project" value="InterPro"/>
</dbReference>
<keyword evidence="4" id="KW-0560">Oxidoreductase</keyword>
<keyword evidence="2" id="KW-0349">Heme</keyword>
<keyword evidence="5" id="KW-0408">Iron</keyword>
<dbReference type="GO" id="GO:0004497">
    <property type="term" value="F:monooxygenase activity"/>
    <property type="evidence" value="ECO:0007669"/>
    <property type="project" value="UniProtKB-KW"/>
</dbReference>
<evidence type="ECO:0000256" key="3">
    <source>
        <dbReference type="ARBA" id="ARBA00022723"/>
    </source>
</evidence>
<dbReference type="Proteomes" id="UP000247702">
    <property type="component" value="Unassembled WGS sequence"/>
</dbReference>
<evidence type="ECO:0008006" key="9">
    <source>
        <dbReference type="Google" id="ProtNLM"/>
    </source>
</evidence>
<dbReference type="AlphaFoldDB" id="A0A2Z6RB60"/>
<dbReference type="PRINTS" id="PR00463">
    <property type="entry name" value="EP450I"/>
</dbReference>
<evidence type="ECO:0000256" key="4">
    <source>
        <dbReference type="ARBA" id="ARBA00023002"/>
    </source>
</evidence>
<dbReference type="PANTHER" id="PTHR24291:SF50">
    <property type="entry name" value="BIFUNCTIONAL ALBAFLAVENONE MONOOXYGENASE_TERPENE SYNTHASE"/>
    <property type="match status" value="1"/>
</dbReference>
<sequence length="297" mass="34948">MDISSWFNLFMNDMIILLLTGERSYTMAGYFNENSENEKADRPLIDEAVKFVRAIRKHIFGLLLFEFVPPFLRHYFSYFKNKSNFYIQNLNYINQRMDSIIKKRRHEIENTPLDKPLPNDLLTSIITANTSRGIDNYKSDDDELMRPLTDIEVRGIILDGILAGTDTTANLDSFIIYYLGRYPDVRKKMIDEIGRIFQDNKTRPITKSDVHNLKYCEAIAKEVARIFPVVDSFSRSFEKPEEIGGYQWPVETMVKISIDAVHHGEEYWDEPNKFNPNRWMFEDFAPKKIHLLCFVQE</sequence>
<dbReference type="InterPro" id="IPR036396">
    <property type="entry name" value="Cyt_P450_sf"/>
</dbReference>
<dbReference type="SUPFAM" id="SSF48264">
    <property type="entry name" value="Cytochrome P450"/>
    <property type="match status" value="1"/>
</dbReference>
<dbReference type="InterPro" id="IPR050196">
    <property type="entry name" value="Cytochrome_P450_Monoox"/>
</dbReference>
<keyword evidence="6" id="KW-0503">Monooxygenase</keyword>
<evidence type="ECO:0000256" key="2">
    <source>
        <dbReference type="ARBA" id="ARBA00022617"/>
    </source>
</evidence>
<proteinExistence type="inferred from homology"/>
<dbReference type="InterPro" id="IPR002401">
    <property type="entry name" value="Cyt_P450_E_grp-I"/>
</dbReference>
<gene>
    <name evidence="7" type="ORF">RclHR1_24360002</name>
</gene>
<organism evidence="7 8">
    <name type="scientific">Rhizophagus clarus</name>
    <dbReference type="NCBI Taxonomy" id="94130"/>
    <lineage>
        <taxon>Eukaryota</taxon>
        <taxon>Fungi</taxon>
        <taxon>Fungi incertae sedis</taxon>
        <taxon>Mucoromycota</taxon>
        <taxon>Glomeromycotina</taxon>
        <taxon>Glomeromycetes</taxon>
        <taxon>Glomerales</taxon>
        <taxon>Glomeraceae</taxon>
        <taxon>Rhizophagus</taxon>
    </lineage>
</organism>
<evidence type="ECO:0000256" key="6">
    <source>
        <dbReference type="ARBA" id="ARBA00023033"/>
    </source>
</evidence>
<evidence type="ECO:0000256" key="5">
    <source>
        <dbReference type="ARBA" id="ARBA00023004"/>
    </source>
</evidence>
<evidence type="ECO:0000313" key="7">
    <source>
        <dbReference type="EMBL" id="GBB94899.1"/>
    </source>
</evidence>
<comment type="similarity">
    <text evidence="1">Belongs to the cytochrome P450 family.</text>
</comment>
<keyword evidence="8" id="KW-1185">Reference proteome</keyword>
<evidence type="ECO:0000313" key="8">
    <source>
        <dbReference type="Proteomes" id="UP000247702"/>
    </source>
</evidence>
<evidence type="ECO:0000256" key="1">
    <source>
        <dbReference type="ARBA" id="ARBA00010617"/>
    </source>
</evidence>
<accession>A0A2Z6RB60</accession>
<keyword evidence="3" id="KW-0479">Metal-binding</keyword>
<dbReference type="PANTHER" id="PTHR24291">
    <property type="entry name" value="CYTOCHROME P450 FAMILY 4"/>
    <property type="match status" value="1"/>
</dbReference>
<dbReference type="Gene3D" id="1.10.630.10">
    <property type="entry name" value="Cytochrome P450"/>
    <property type="match status" value="1"/>
</dbReference>
<comment type="caution">
    <text evidence="7">The sequence shown here is derived from an EMBL/GenBank/DDBJ whole genome shotgun (WGS) entry which is preliminary data.</text>
</comment>
<protein>
    <recommendedName>
        <fullName evidence="9">Cytochrome P450</fullName>
    </recommendedName>
</protein>
<dbReference type="GO" id="GO:0005506">
    <property type="term" value="F:iron ion binding"/>
    <property type="evidence" value="ECO:0007669"/>
    <property type="project" value="InterPro"/>
</dbReference>
<reference evidence="7 8" key="1">
    <citation type="submission" date="2017-11" db="EMBL/GenBank/DDBJ databases">
        <title>The genome of Rhizophagus clarus HR1 reveals common genetic basis of auxotrophy among arbuscular mycorrhizal fungi.</title>
        <authorList>
            <person name="Kobayashi Y."/>
        </authorList>
    </citation>
    <scope>NUCLEOTIDE SEQUENCE [LARGE SCALE GENOMIC DNA]</scope>
    <source>
        <strain evidence="7 8">HR1</strain>
    </source>
</reference>